<name>A0ABR0U009_REHGL</name>
<dbReference type="EMBL" id="JABTTQ020003506">
    <property type="protein sequence ID" value="KAK6115587.1"/>
    <property type="molecule type" value="Genomic_DNA"/>
</dbReference>
<comment type="caution">
    <text evidence="2">The sequence shown here is derived from an EMBL/GenBank/DDBJ whole genome shotgun (WGS) entry which is preliminary data.</text>
</comment>
<dbReference type="Pfam" id="PF14144">
    <property type="entry name" value="DOG1"/>
    <property type="match status" value="1"/>
</dbReference>
<accession>A0ABR0U009</accession>
<gene>
    <name evidence="2" type="ORF">DH2020_007856</name>
</gene>
<sequence length="239" mass="27189">MASVSKNGIMGRDNFQEFFISWKDEQNHYLHDLITASRASPPVPLTDPSLCGLVDRAVGHYEEYYKTKTKWAKKDVLLLLSPPWNTPLEDAFLWVGGWRPTTAFHLLYSKSGLQFEANLSDLEERKITEKVAKHQERVADMEMVELSHDLSESTRIEGESDEAGRVDSILKPKEEGFQMILQSADDLRMRTIKAVVNILSPIQAVHFLIAAAELQLRLHDWGKEKEEKQANNINIQAAS</sequence>
<protein>
    <recommendedName>
        <fullName evidence="1">DOG1 domain-containing protein</fullName>
    </recommendedName>
</protein>
<dbReference type="Proteomes" id="UP001318860">
    <property type="component" value="Unassembled WGS sequence"/>
</dbReference>
<feature type="domain" description="DOG1" evidence="1">
    <location>
        <begin position="12"/>
        <end position="228"/>
    </location>
</feature>
<dbReference type="PANTHER" id="PTHR46354">
    <property type="entry name" value="DOG1 DOMAIN-CONTAINING PROTEIN"/>
    <property type="match status" value="1"/>
</dbReference>
<organism evidence="2 3">
    <name type="scientific">Rehmannia glutinosa</name>
    <name type="common">Chinese foxglove</name>
    <dbReference type="NCBI Taxonomy" id="99300"/>
    <lineage>
        <taxon>Eukaryota</taxon>
        <taxon>Viridiplantae</taxon>
        <taxon>Streptophyta</taxon>
        <taxon>Embryophyta</taxon>
        <taxon>Tracheophyta</taxon>
        <taxon>Spermatophyta</taxon>
        <taxon>Magnoliopsida</taxon>
        <taxon>eudicotyledons</taxon>
        <taxon>Gunneridae</taxon>
        <taxon>Pentapetalae</taxon>
        <taxon>asterids</taxon>
        <taxon>lamiids</taxon>
        <taxon>Lamiales</taxon>
        <taxon>Orobanchaceae</taxon>
        <taxon>Rehmannieae</taxon>
        <taxon>Rehmannia</taxon>
    </lineage>
</organism>
<reference evidence="2 3" key="1">
    <citation type="journal article" date="2021" name="Comput. Struct. Biotechnol. J.">
        <title>De novo genome assembly of the potent medicinal plant Rehmannia glutinosa using nanopore technology.</title>
        <authorList>
            <person name="Ma L."/>
            <person name="Dong C."/>
            <person name="Song C."/>
            <person name="Wang X."/>
            <person name="Zheng X."/>
            <person name="Niu Y."/>
            <person name="Chen S."/>
            <person name="Feng W."/>
        </authorList>
    </citation>
    <scope>NUCLEOTIDE SEQUENCE [LARGE SCALE GENOMIC DNA]</scope>
    <source>
        <strain evidence="2">DH-2019</strain>
    </source>
</reference>
<evidence type="ECO:0000313" key="2">
    <source>
        <dbReference type="EMBL" id="KAK6115587.1"/>
    </source>
</evidence>
<dbReference type="PROSITE" id="PS51806">
    <property type="entry name" value="DOG1"/>
    <property type="match status" value="1"/>
</dbReference>
<keyword evidence="3" id="KW-1185">Reference proteome</keyword>
<evidence type="ECO:0000313" key="3">
    <source>
        <dbReference type="Proteomes" id="UP001318860"/>
    </source>
</evidence>
<evidence type="ECO:0000259" key="1">
    <source>
        <dbReference type="PROSITE" id="PS51806"/>
    </source>
</evidence>
<proteinExistence type="predicted"/>
<dbReference type="PANTHER" id="PTHR46354:SF4">
    <property type="entry name" value="PROTEIN DOG1-LIKE 3"/>
    <property type="match status" value="1"/>
</dbReference>
<dbReference type="InterPro" id="IPR051886">
    <property type="entry name" value="Seed_Dev/Stress_Resp_Reg"/>
</dbReference>
<dbReference type="InterPro" id="IPR025422">
    <property type="entry name" value="TGA_domain"/>
</dbReference>